<gene>
    <name evidence="2" type="ORF">IMSHALPRED_001405</name>
</gene>
<dbReference type="InterPro" id="IPR050317">
    <property type="entry name" value="Plant_Fungal_Acyltransferase"/>
</dbReference>
<dbReference type="EMBL" id="CAJPDT010000012">
    <property type="protein sequence ID" value="CAF9913652.1"/>
    <property type="molecule type" value="Genomic_DNA"/>
</dbReference>
<dbReference type="PANTHER" id="PTHR31642">
    <property type="entry name" value="TRICHOTHECENE 3-O-ACETYLTRANSFERASE"/>
    <property type="match status" value="1"/>
</dbReference>
<evidence type="ECO:0000313" key="3">
    <source>
        <dbReference type="Proteomes" id="UP000664534"/>
    </source>
</evidence>
<reference evidence="2" key="1">
    <citation type="submission" date="2021-03" db="EMBL/GenBank/DDBJ databases">
        <authorList>
            <person name="Tagirdzhanova G."/>
        </authorList>
    </citation>
    <scope>NUCLEOTIDE SEQUENCE</scope>
</reference>
<organism evidence="2 3">
    <name type="scientific">Imshaugia aleurites</name>
    <dbReference type="NCBI Taxonomy" id="172621"/>
    <lineage>
        <taxon>Eukaryota</taxon>
        <taxon>Fungi</taxon>
        <taxon>Dikarya</taxon>
        <taxon>Ascomycota</taxon>
        <taxon>Pezizomycotina</taxon>
        <taxon>Lecanoromycetes</taxon>
        <taxon>OSLEUM clade</taxon>
        <taxon>Lecanoromycetidae</taxon>
        <taxon>Lecanorales</taxon>
        <taxon>Lecanorineae</taxon>
        <taxon>Parmeliaceae</taxon>
        <taxon>Imshaugia</taxon>
    </lineage>
</organism>
<accession>A0A8H3F0F0</accession>
<keyword evidence="1" id="KW-0808">Transferase</keyword>
<proteinExistence type="predicted"/>
<dbReference type="OrthoDB" id="1862401at2759"/>
<sequence>MFRRTSKPLQTPTAMEEAKVKPSVIIKSHVIQLPPVDQFMIRMYLPFILCFRLSARADPRKVYWDLRCGLSDALAEFPFYAGRLVLSDAKRDRLEIRVSSDDGVSFKYNDLTASNLQPPFPTFDDLEQECFPSSKLDLSLTPLDQIFSTRATNPCLLLQANFVQEGLLLAVCPHHSSSDMAAWTAFLRSWATHTAAAAEKGTRISPYPRTDLLDRSPLFHTSKDRPLEDFVSLTKVDRVCGGECADLVEVEGGRVAERLRAGAGTVGLGPPDYPGLRQTV</sequence>
<protein>
    <submittedName>
        <fullName evidence="2">Uncharacterized protein</fullName>
    </submittedName>
</protein>
<name>A0A8H3F0F0_9LECA</name>
<dbReference type="GO" id="GO:0016747">
    <property type="term" value="F:acyltransferase activity, transferring groups other than amino-acyl groups"/>
    <property type="evidence" value="ECO:0007669"/>
    <property type="project" value="TreeGrafter"/>
</dbReference>
<keyword evidence="3" id="KW-1185">Reference proteome</keyword>
<evidence type="ECO:0000313" key="2">
    <source>
        <dbReference type="EMBL" id="CAF9913652.1"/>
    </source>
</evidence>
<dbReference type="PANTHER" id="PTHR31642:SF310">
    <property type="entry name" value="FATTY ALCOHOL:CAFFEOYL-COA ACYLTRANSFERASE"/>
    <property type="match status" value="1"/>
</dbReference>
<dbReference type="AlphaFoldDB" id="A0A8H3F0F0"/>
<dbReference type="Proteomes" id="UP000664534">
    <property type="component" value="Unassembled WGS sequence"/>
</dbReference>
<dbReference type="InterPro" id="IPR023213">
    <property type="entry name" value="CAT-like_dom_sf"/>
</dbReference>
<dbReference type="Pfam" id="PF02458">
    <property type="entry name" value="Transferase"/>
    <property type="match status" value="1"/>
</dbReference>
<comment type="caution">
    <text evidence="2">The sequence shown here is derived from an EMBL/GenBank/DDBJ whole genome shotgun (WGS) entry which is preliminary data.</text>
</comment>
<dbReference type="Gene3D" id="3.30.559.10">
    <property type="entry name" value="Chloramphenicol acetyltransferase-like domain"/>
    <property type="match status" value="1"/>
</dbReference>
<evidence type="ECO:0000256" key="1">
    <source>
        <dbReference type="ARBA" id="ARBA00022679"/>
    </source>
</evidence>